<sequence>MKITYLVTGLLTALLSSAQPVLEKEQFSVDYASGGVTGELAPQLVTEPLTGRALVKRANVEFIVYTSRDCSGNGLVITATGNGGKGNFNTQRSVRINQLTKGWHLTLYSGRSLSGVLTRFFATEVGSERCFVGSWLSYGLFSS</sequence>
<evidence type="ECO:0000256" key="1">
    <source>
        <dbReference type="SAM" id="SignalP"/>
    </source>
</evidence>
<dbReference type="OrthoDB" id="3533794at2759"/>
<dbReference type="Proteomes" id="UP000799428">
    <property type="component" value="Unassembled WGS sequence"/>
</dbReference>
<name>A0A6G1KR31_9PLEO</name>
<keyword evidence="1" id="KW-0732">Signal</keyword>
<dbReference type="EMBL" id="MU005764">
    <property type="protein sequence ID" value="KAF2715073.1"/>
    <property type="molecule type" value="Genomic_DNA"/>
</dbReference>
<feature type="chain" id="PRO_5026160827" evidence="1">
    <location>
        <begin position="19"/>
        <end position="143"/>
    </location>
</feature>
<keyword evidence="3" id="KW-1185">Reference proteome</keyword>
<gene>
    <name evidence="2" type="ORF">K504DRAFT_486832</name>
</gene>
<evidence type="ECO:0000313" key="3">
    <source>
        <dbReference type="Proteomes" id="UP000799428"/>
    </source>
</evidence>
<proteinExistence type="predicted"/>
<evidence type="ECO:0000313" key="2">
    <source>
        <dbReference type="EMBL" id="KAF2715073.1"/>
    </source>
</evidence>
<feature type="signal peptide" evidence="1">
    <location>
        <begin position="1"/>
        <end position="18"/>
    </location>
</feature>
<dbReference type="AlphaFoldDB" id="A0A6G1KR31"/>
<organism evidence="2 3">
    <name type="scientific">Pleomassaria siparia CBS 279.74</name>
    <dbReference type="NCBI Taxonomy" id="1314801"/>
    <lineage>
        <taxon>Eukaryota</taxon>
        <taxon>Fungi</taxon>
        <taxon>Dikarya</taxon>
        <taxon>Ascomycota</taxon>
        <taxon>Pezizomycotina</taxon>
        <taxon>Dothideomycetes</taxon>
        <taxon>Pleosporomycetidae</taxon>
        <taxon>Pleosporales</taxon>
        <taxon>Pleomassariaceae</taxon>
        <taxon>Pleomassaria</taxon>
    </lineage>
</organism>
<reference evidence="2" key="1">
    <citation type="journal article" date="2020" name="Stud. Mycol.">
        <title>101 Dothideomycetes genomes: a test case for predicting lifestyles and emergence of pathogens.</title>
        <authorList>
            <person name="Haridas S."/>
            <person name="Albert R."/>
            <person name="Binder M."/>
            <person name="Bloem J."/>
            <person name="Labutti K."/>
            <person name="Salamov A."/>
            <person name="Andreopoulos B."/>
            <person name="Baker S."/>
            <person name="Barry K."/>
            <person name="Bills G."/>
            <person name="Bluhm B."/>
            <person name="Cannon C."/>
            <person name="Castanera R."/>
            <person name="Culley D."/>
            <person name="Daum C."/>
            <person name="Ezra D."/>
            <person name="Gonzalez J."/>
            <person name="Henrissat B."/>
            <person name="Kuo A."/>
            <person name="Liang C."/>
            <person name="Lipzen A."/>
            <person name="Lutzoni F."/>
            <person name="Magnuson J."/>
            <person name="Mondo S."/>
            <person name="Nolan M."/>
            <person name="Ohm R."/>
            <person name="Pangilinan J."/>
            <person name="Park H.-J."/>
            <person name="Ramirez L."/>
            <person name="Alfaro M."/>
            <person name="Sun H."/>
            <person name="Tritt A."/>
            <person name="Yoshinaga Y."/>
            <person name="Zwiers L.-H."/>
            <person name="Turgeon B."/>
            <person name="Goodwin S."/>
            <person name="Spatafora J."/>
            <person name="Crous P."/>
            <person name="Grigoriev I."/>
        </authorList>
    </citation>
    <scope>NUCLEOTIDE SEQUENCE</scope>
    <source>
        <strain evidence="2">CBS 279.74</strain>
    </source>
</reference>
<protein>
    <submittedName>
        <fullName evidence="2">Uncharacterized protein</fullName>
    </submittedName>
</protein>
<accession>A0A6G1KR31</accession>